<accession>A0A9N9EYH7</accession>
<name>A0A9N9EYH7_9GLOM</name>
<organism evidence="1 2">
    <name type="scientific">Paraglomus occultum</name>
    <dbReference type="NCBI Taxonomy" id="144539"/>
    <lineage>
        <taxon>Eukaryota</taxon>
        <taxon>Fungi</taxon>
        <taxon>Fungi incertae sedis</taxon>
        <taxon>Mucoromycota</taxon>
        <taxon>Glomeromycotina</taxon>
        <taxon>Glomeromycetes</taxon>
        <taxon>Paraglomerales</taxon>
        <taxon>Paraglomeraceae</taxon>
        <taxon>Paraglomus</taxon>
    </lineage>
</organism>
<dbReference type="AlphaFoldDB" id="A0A9N9EYH7"/>
<sequence length="136" mass="15098">MTSSLLSLSSGPLLSLFQSHGASYVTSSTIRLIKSNQSVGQLAVRIRAVFWHGRGGHQIHILYSRFDITLARLANEKFALQLGVGERVRECVAKALVEQIKGLAKPDFDHRRAGVPRDTMHAWMNGRIRNSVKMSS</sequence>
<gene>
    <name evidence="1" type="ORF">POCULU_LOCUS2348</name>
</gene>
<keyword evidence="2" id="KW-1185">Reference proteome</keyword>
<evidence type="ECO:0000313" key="1">
    <source>
        <dbReference type="EMBL" id="CAG8496489.1"/>
    </source>
</evidence>
<comment type="caution">
    <text evidence="1">The sequence shown here is derived from an EMBL/GenBank/DDBJ whole genome shotgun (WGS) entry which is preliminary data.</text>
</comment>
<protein>
    <submittedName>
        <fullName evidence="1">11273_t:CDS:1</fullName>
    </submittedName>
</protein>
<proteinExistence type="predicted"/>
<reference evidence="1" key="1">
    <citation type="submission" date="2021-06" db="EMBL/GenBank/DDBJ databases">
        <authorList>
            <person name="Kallberg Y."/>
            <person name="Tangrot J."/>
            <person name="Rosling A."/>
        </authorList>
    </citation>
    <scope>NUCLEOTIDE SEQUENCE</scope>
    <source>
        <strain evidence="1">IA702</strain>
    </source>
</reference>
<evidence type="ECO:0000313" key="2">
    <source>
        <dbReference type="Proteomes" id="UP000789572"/>
    </source>
</evidence>
<dbReference type="Proteomes" id="UP000789572">
    <property type="component" value="Unassembled WGS sequence"/>
</dbReference>
<dbReference type="EMBL" id="CAJVPJ010000214">
    <property type="protein sequence ID" value="CAG8496489.1"/>
    <property type="molecule type" value="Genomic_DNA"/>
</dbReference>